<evidence type="ECO:0000256" key="1">
    <source>
        <dbReference type="SAM" id="SignalP"/>
    </source>
</evidence>
<feature type="signal peptide" evidence="1">
    <location>
        <begin position="1"/>
        <end position="21"/>
    </location>
</feature>
<keyword evidence="1" id="KW-0732">Signal</keyword>
<dbReference type="Proteomes" id="UP000813427">
    <property type="component" value="Unassembled WGS sequence"/>
</dbReference>
<accession>A0A8K0S4M7</accession>
<evidence type="ECO:0000313" key="3">
    <source>
        <dbReference type="Proteomes" id="UP000813427"/>
    </source>
</evidence>
<keyword evidence="3" id="KW-1185">Reference proteome</keyword>
<dbReference type="OrthoDB" id="5022363at2759"/>
<dbReference type="AlphaFoldDB" id="A0A8K0S4M7"/>
<protein>
    <submittedName>
        <fullName evidence="2">Uncharacterized protein</fullName>
    </submittedName>
</protein>
<dbReference type="EMBL" id="JAGPXF010000002">
    <property type="protein sequence ID" value="KAH7256164.1"/>
    <property type="molecule type" value="Genomic_DNA"/>
</dbReference>
<reference evidence="2" key="1">
    <citation type="journal article" date="2021" name="Nat. Commun.">
        <title>Genetic determinants of endophytism in the Arabidopsis root mycobiome.</title>
        <authorList>
            <person name="Mesny F."/>
            <person name="Miyauchi S."/>
            <person name="Thiergart T."/>
            <person name="Pickel B."/>
            <person name="Atanasova L."/>
            <person name="Karlsson M."/>
            <person name="Huettel B."/>
            <person name="Barry K.W."/>
            <person name="Haridas S."/>
            <person name="Chen C."/>
            <person name="Bauer D."/>
            <person name="Andreopoulos W."/>
            <person name="Pangilinan J."/>
            <person name="LaButti K."/>
            <person name="Riley R."/>
            <person name="Lipzen A."/>
            <person name="Clum A."/>
            <person name="Drula E."/>
            <person name="Henrissat B."/>
            <person name="Kohler A."/>
            <person name="Grigoriev I.V."/>
            <person name="Martin F.M."/>
            <person name="Hacquard S."/>
        </authorList>
    </citation>
    <scope>NUCLEOTIDE SEQUENCE</scope>
    <source>
        <strain evidence="2">MPI-SDFR-AT-0068</strain>
    </source>
</reference>
<evidence type="ECO:0000313" key="2">
    <source>
        <dbReference type="EMBL" id="KAH7256164.1"/>
    </source>
</evidence>
<comment type="caution">
    <text evidence="2">The sequence shown here is derived from an EMBL/GenBank/DDBJ whole genome shotgun (WGS) entry which is preliminary data.</text>
</comment>
<name>A0A8K0S4M7_9HYPO</name>
<feature type="chain" id="PRO_5035442552" evidence="1">
    <location>
        <begin position="22"/>
        <end position="136"/>
    </location>
</feature>
<sequence length="136" mass="15224">MKFTLLTQVALAISSITGAVANPTPDSSTGSVIDKRADCSLAVHYTKVWVKTGLDRYRMWLVTSPRNDKHLQLFCEAGHAALYFTNQQCFWGDDGKYYIDVSVARGPAGHKYIEDTFKAMCEDFERLTGCGTIRDF</sequence>
<gene>
    <name evidence="2" type="ORF">BKA59DRAFT_450254</name>
</gene>
<proteinExistence type="predicted"/>
<organism evidence="2 3">
    <name type="scientific">Fusarium tricinctum</name>
    <dbReference type="NCBI Taxonomy" id="61284"/>
    <lineage>
        <taxon>Eukaryota</taxon>
        <taxon>Fungi</taxon>
        <taxon>Dikarya</taxon>
        <taxon>Ascomycota</taxon>
        <taxon>Pezizomycotina</taxon>
        <taxon>Sordariomycetes</taxon>
        <taxon>Hypocreomycetidae</taxon>
        <taxon>Hypocreales</taxon>
        <taxon>Nectriaceae</taxon>
        <taxon>Fusarium</taxon>
        <taxon>Fusarium tricinctum species complex</taxon>
    </lineage>
</organism>